<dbReference type="EMBL" id="JAACNH010000568">
    <property type="protein sequence ID" value="KAG8430852.1"/>
    <property type="molecule type" value="Genomic_DNA"/>
</dbReference>
<dbReference type="PROSITE" id="PS00615">
    <property type="entry name" value="C_TYPE_LECTIN_1"/>
    <property type="match status" value="1"/>
</dbReference>
<dbReference type="Pfam" id="PF00059">
    <property type="entry name" value="Lectin_C"/>
    <property type="match status" value="1"/>
</dbReference>
<protein>
    <recommendedName>
        <fullName evidence="2">C-type lectin domain-containing protein</fullName>
    </recommendedName>
</protein>
<sequence length="90" mass="10682">MDRGEAGAILSYINRQKPDASVWIGLTDPRQNGRWIWSDNSINNHQQWAPRQPDNDNQSEYCVELRKERGFLWNDVDCNIMRHYLCKFKA</sequence>
<gene>
    <name evidence="3" type="ORF">GDO86_019873</name>
</gene>
<dbReference type="Proteomes" id="UP000812440">
    <property type="component" value="Unassembled WGS sequence"/>
</dbReference>
<dbReference type="Gene3D" id="3.10.100.10">
    <property type="entry name" value="Mannose-Binding Protein A, subunit A"/>
    <property type="match status" value="1"/>
</dbReference>
<dbReference type="PANTHER" id="PTHR22803">
    <property type="entry name" value="MANNOSE, PHOSPHOLIPASE, LECTIN RECEPTOR RELATED"/>
    <property type="match status" value="1"/>
</dbReference>
<reference evidence="3" key="1">
    <citation type="thesis" date="2020" institute="ProQuest LLC" country="789 East Eisenhower Parkway, Ann Arbor, MI, USA">
        <title>Comparative Genomics and Chromosome Evolution.</title>
        <authorList>
            <person name="Mudd A.B."/>
        </authorList>
    </citation>
    <scope>NUCLEOTIDE SEQUENCE</scope>
    <source>
        <strain evidence="3">Female2</strain>
        <tissue evidence="3">Blood</tissue>
    </source>
</reference>
<dbReference type="SUPFAM" id="SSF56436">
    <property type="entry name" value="C-type lectin-like"/>
    <property type="match status" value="1"/>
</dbReference>
<evidence type="ECO:0000256" key="1">
    <source>
        <dbReference type="ARBA" id="ARBA00023157"/>
    </source>
</evidence>
<dbReference type="AlphaFoldDB" id="A0A8T2IFR5"/>
<evidence type="ECO:0000313" key="4">
    <source>
        <dbReference type="Proteomes" id="UP000812440"/>
    </source>
</evidence>
<dbReference type="PROSITE" id="PS50041">
    <property type="entry name" value="C_TYPE_LECTIN_2"/>
    <property type="match status" value="1"/>
</dbReference>
<dbReference type="InterPro" id="IPR018378">
    <property type="entry name" value="C-type_lectin_CS"/>
</dbReference>
<feature type="domain" description="C-type lectin" evidence="2">
    <location>
        <begin position="1"/>
        <end position="87"/>
    </location>
</feature>
<dbReference type="InterPro" id="IPR001304">
    <property type="entry name" value="C-type_lectin-like"/>
</dbReference>
<keyword evidence="1" id="KW-1015">Disulfide bond</keyword>
<proteinExistence type="predicted"/>
<name>A0A8T2IFR5_9PIPI</name>
<organism evidence="3 4">
    <name type="scientific">Hymenochirus boettgeri</name>
    <name type="common">Congo dwarf clawed frog</name>
    <dbReference type="NCBI Taxonomy" id="247094"/>
    <lineage>
        <taxon>Eukaryota</taxon>
        <taxon>Metazoa</taxon>
        <taxon>Chordata</taxon>
        <taxon>Craniata</taxon>
        <taxon>Vertebrata</taxon>
        <taxon>Euteleostomi</taxon>
        <taxon>Amphibia</taxon>
        <taxon>Batrachia</taxon>
        <taxon>Anura</taxon>
        <taxon>Pipoidea</taxon>
        <taxon>Pipidae</taxon>
        <taxon>Pipinae</taxon>
        <taxon>Hymenochirus</taxon>
    </lineage>
</organism>
<evidence type="ECO:0000313" key="3">
    <source>
        <dbReference type="EMBL" id="KAG8430852.1"/>
    </source>
</evidence>
<dbReference type="InterPro" id="IPR016187">
    <property type="entry name" value="CTDL_fold"/>
</dbReference>
<dbReference type="InterPro" id="IPR016186">
    <property type="entry name" value="C-type_lectin-like/link_sf"/>
</dbReference>
<dbReference type="PRINTS" id="PR01504">
    <property type="entry name" value="PNCREATITSAP"/>
</dbReference>
<dbReference type="InterPro" id="IPR050111">
    <property type="entry name" value="C-type_lectin/snaclec_domain"/>
</dbReference>
<dbReference type="OrthoDB" id="441660at2759"/>
<comment type="caution">
    <text evidence="3">The sequence shown here is derived from an EMBL/GenBank/DDBJ whole genome shotgun (WGS) entry which is preliminary data.</text>
</comment>
<keyword evidence="4" id="KW-1185">Reference proteome</keyword>
<accession>A0A8T2IFR5</accession>
<evidence type="ECO:0000259" key="2">
    <source>
        <dbReference type="PROSITE" id="PS50041"/>
    </source>
</evidence>